<accession>A0A076G4H8</accession>
<keyword evidence="2" id="KW-1185">Reference proteome</keyword>
<reference evidence="1 2" key="1">
    <citation type="submission" date="2014-05" db="EMBL/GenBank/DDBJ databases">
        <title>Complete genome sequence of Aeromonas bacteriophage pAh6-C.</title>
        <authorList>
            <person name="Jun J.W."/>
            <person name="Park S.C."/>
        </authorList>
    </citation>
    <scope>NUCLEOTIDE SEQUENCE [LARGE SCALE GENOMIC DNA]</scope>
</reference>
<sequence length="55" mass="6178">MPLLKAILWPILKTVGTNLLINLMHEGIKELEKRPNSSATQEDVKVVEGIKKLVK</sequence>
<dbReference type="KEGG" id="vg:22112285"/>
<gene>
    <name evidence="1" type="ORF">AH6C_029</name>
</gene>
<dbReference type="GeneID" id="22112285"/>
<name>A0A076G4H8_9CAUD</name>
<protein>
    <submittedName>
        <fullName evidence="1">Uncharacterized protein</fullName>
    </submittedName>
</protein>
<dbReference type="RefSeq" id="YP_009103363.1">
    <property type="nucleotide sequence ID" value="NC_025459.1"/>
</dbReference>
<organism evidence="1 2">
    <name type="scientific">Aeromonas phage pAh6-C</name>
    <dbReference type="NCBI Taxonomy" id="1505227"/>
    <lineage>
        <taxon>Viruses</taxon>
        <taxon>Duplodnaviria</taxon>
        <taxon>Heunggongvirae</taxon>
        <taxon>Uroviricota</taxon>
        <taxon>Caudoviricetes</taxon>
        <taxon>Chaseviridae</taxon>
        <taxon>Nefertitivirinae</taxon>
        <taxon>Pahsextavirus</taxon>
        <taxon>Pahsextavirus pAh6C</taxon>
    </lineage>
</organism>
<evidence type="ECO:0000313" key="2">
    <source>
        <dbReference type="Proteomes" id="UP000028666"/>
    </source>
</evidence>
<evidence type="ECO:0000313" key="1">
    <source>
        <dbReference type="EMBL" id="AII26783.1"/>
    </source>
</evidence>
<dbReference type="EMBL" id="KJ858521">
    <property type="protein sequence ID" value="AII26783.1"/>
    <property type="molecule type" value="Genomic_DNA"/>
</dbReference>
<proteinExistence type="predicted"/>
<dbReference type="Proteomes" id="UP000028666">
    <property type="component" value="Segment"/>
</dbReference>